<evidence type="ECO:0000313" key="3">
    <source>
        <dbReference type="Proteomes" id="UP000053257"/>
    </source>
</evidence>
<protein>
    <submittedName>
        <fullName evidence="2">Uncharacterized protein</fullName>
    </submittedName>
</protein>
<dbReference type="AlphaFoldDB" id="A0A0C3S9S7"/>
<keyword evidence="3" id="KW-1185">Reference proteome</keyword>
<feature type="compositionally biased region" description="Polar residues" evidence="1">
    <location>
        <begin position="508"/>
        <end position="521"/>
    </location>
</feature>
<dbReference type="Proteomes" id="UP000053257">
    <property type="component" value="Unassembled WGS sequence"/>
</dbReference>
<sequence>MAAETANNLRPRTPQQPQQDSGPGPVPATPPGEHQPAVQSTPPKAEATGATSAEETLPVPLVHQDQDSGSSASATPTDGRTGGQDVASAHHAAPAEGLTTNPSDKVQPENLASHTRSGARSRKALDLRKRVLLLRAREFLRAKTASKSWTPGAAQTGIPSVLRTAPCAHKSQHIAHLNALGPRQVISSPPTPKDILTAARLQAISLGIHPAPSLTRGLKTHCATPETSSSMAKNLGAFSTRRRAAQIAAPSRSGQRTSSSTSHSSQQVLPKSHRVEGRPKVADPRTLTESAPTSSPENPPQNSTSVHGPRPGSLASRGPGARAPAPSPSAASSADAADTAPPACAVGTAPSRPRHKLLRNVSGPKTSHAPTGGPQPRQSFSALPSPLNPTRAAARGSWHPRRLSDAPGSGLERTRYEDDLRYHPRKRYTQAPAEKVTQARASAPHNALRAGKSSRVAPSVSHVSASAAHLSSHASASGDASASLPSDAAAPVADLDLSPTLAEGISDNRLTSGSGEASASLPSADGASVADMDLSPTPAVDTSDDRFTFGSGAEAEFDWQLPIL</sequence>
<name>A0A0C3S9S7_PHLG1</name>
<gene>
    <name evidence="2" type="ORF">PHLGIDRAFT_461114</name>
</gene>
<dbReference type="EMBL" id="KN840518">
    <property type="protein sequence ID" value="KIP06440.1"/>
    <property type="molecule type" value="Genomic_DNA"/>
</dbReference>
<evidence type="ECO:0000313" key="2">
    <source>
        <dbReference type="EMBL" id="KIP06440.1"/>
    </source>
</evidence>
<feature type="compositionally biased region" description="Polar residues" evidence="1">
    <location>
        <begin position="67"/>
        <end position="78"/>
    </location>
</feature>
<dbReference type="HOGENOM" id="CLU_483208_0_0_1"/>
<proteinExistence type="predicted"/>
<feature type="compositionally biased region" description="Low complexity" evidence="1">
    <location>
        <begin position="251"/>
        <end position="267"/>
    </location>
</feature>
<feature type="compositionally biased region" description="Low complexity" evidence="1">
    <location>
        <begin position="45"/>
        <end position="56"/>
    </location>
</feature>
<reference evidence="2 3" key="1">
    <citation type="journal article" date="2014" name="PLoS Genet.">
        <title>Analysis of the Phlebiopsis gigantea genome, transcriptome and secretome provides insight into its pioneer colonization strategies of wood.</title>
        <authorList>
            <person name="Hori C."/>
            <person name="Ishida T."/>
            <person name="Igarashi K."/>
            <person name="Samejima M."/>
            <person name="Suzuki H."/>
            <person name="Master E."/>
            <person name="Ferreira P."/>
            <person name="Ruiz-Duenas F.J."/>
            <person name="Held B."/>
            <person name="Canessa P."/>
            <person name="Larrondo L.F."/>
            <person name="Schmoll M."/>
            <person name="Druzhinina I.S."/>
            <person name="Kubicek C.P."/>
            <person name="Gaskell J.A."/>
            <person name="Kersten P."/>
            <person name="St John F."/>
            <person name="Glasner J."/>
            <person name="Sabat G."/>
            <person name="Splinter BonDurant S."/>
            <person name="Syed K."/>
            <person name="Yadav J."/>
            <person name="Mgbeahuruike A.C."/>
            <person name="Kovalchuk A."/>
            <person name="Asiegbu F.O."/>
            <person name="Lackner G."/>
            <person name="Hoffmeister D."/>
            <person name="Rencoret J."/>
            <person name="Gutierrez A."/>
            <person name="Sun H."/>
            <person name="Lindquist E."/>
            <person name="Barry K."/>
            <person name="Riley R."/>
            <person name="Grigoriev I.V."/>
            <person name="Henrissat B."/>
            <person name="Kues U."/>
            <person name="Berka R.M."/>
            <person name="Martinez A.T."/>
            <person name="Covert S.F."/>
            <person name="Blanchette R.A."/>
            <person name="Cullen D."/>
        </authorList>
    </citation>
    <scope>NUCLEOTIDE SEQUENCE [LARGE SCALE GENOMIC DNA]</scope>
    <source>
        <strain evidence="2 3">11061_1 CR5-6</strain>
    </source>
</reference>
<feature type="compositionally biased region" description="Basic and acidic residues" evidence="1">
    <location>
        <begin position="412"/>
        <end position="422"/>
    </location>
</feature>
<evidence type="ECO:0000256" key="1">
    <source>
        <dbReference type="SAM" id="MobiDB-lite"/>
    </source>
</evidence>
<feature type="compositionally biased region" description="Polar residues" evidence="1">
    <location>
        <begin position="287"/>
        <end position="306"/>
    </location>
</feature>
<feature type="region of interest" description="Disordered" evidence="1">
    <location>
        <begin position="506"/>
        <end position="547"/>
    </location>
</feature>
<feature type="compositionally biased region" description="Low complexity" evidence="1">
    <location>
        <begin position="315"/>
        <end position="343"/>
    </location>
</feature>
<feature type="compositionally biased region" description="Basic and acidic residues" evidence="1">
    <location>
        <begin position="273"/>
        <end position="283"/>
    </location>
</feature>
<feature type="compositionally biased region" description="Polar residues" evidence="1">
    <location>
        <begin position="98"/>
        <end position="116"/>
    </location>
</feature>
<feature type="compositionally biased region" description="Polar residues" evidence="1">
    <location>
        <begin position="1"/>
        <end position="10"/>
    </location>
</feature>
<accession>A0A0C3S9S7</accession>
<feature type="region of interest" description="Disordered" evidence="1">
    <location>
        <begin position="1"/>
        <end position="122"/>
    </location>
</feature>
<feature type="region of interest" description="Disordered" evidence="1">
    <location>
        <begin position="241"/>
        <end position="460"/>
    </location>
</feature>
<organism evidence="2 3">
    <name type="scientific">Phlebiopsis gigantea (strain 11061_1 CR5-6)</name>
    <name type="common">White-rot fungus</name>
    <name type="synonym">Peniophora gigantea</name>
    <dbReference type="NCBI Taxonomy" id="745531"/>
    <lineage>
        <taxon>Eukaryota</taxon>
        <taxon>Fungi</taxon>
        <taxon>Dikarya</taxon>
        <taxon>Basidiomycota</taxon>
        <taxon>Agaricomycotina</taxon>
        <taxon>Agaricomycetes</taxon>
        <taxon>Polyporales</taxon>
        <taxon>Phanerochaetaceae</taxon>
        <taxon>Phlebiopsis</taxon>
    </lineage>
</organism>